<comment type="subcellular location">
    <subcellularLocation>
        <location evidence="1">Cell membrane</location>
        <topology evidence="1">Multi-pass membrane protein</topology>
    </subcellularLocation>
</comment>
<feature type="transmembrane region" description="Helical" evidence="8">
    <location>
        <begin position="221"/>
        <end position="242"/>
    </location>
</feature>
<keyword evidence="10" id="KW-1185">Reference proteome</keyword>
<dbReference type="Pfam" id="PF07690">
    <property type="entry name" value="MFS_1"/>
    <property type="match status" value="1"/>
</dbReference>
<dbReference type="SUPFAM" id="SSF103473">
    <property type="entry name" value="MFS general substrate transporter"/>
    <property type="match status" value="1"/>
</dbReference>
<feature type="transmembrane region" description="Helical" evidence="8">
    <location>
        <begin position="308"/>
        <end position="331"/>
    </location>
</feature>
<keyword evidence="6 8" id="KW-0472">Membrane</keyword>
<keyword evidence="2" id="KW-0813">Transport</keyword>
<dbReference type="Proteomes" id="UP001597368">
    <property type="component" value="Unassembled WGS sequence"/>
</dbReference>
<dbReference type="PANTHER" id="PTHR43266">
    <property type="entry name" value="MACROLIDE-EFFLUX PROTEIN"/>
    <property type="match status" value="1"/>
</dbReference>
<feature type="transmembrane region" description="Helical" evidence="8">
    <location>
        <begin position="254"/>
        <end position="276"/>
    </location>
</feature>
<dbReference type="PANTHER" id="PTHR43266:SF2">
    <property type="entry name" value="MAJOR FACILITATOR SUPERFAMILY (MFS) PROFILE DOMAIN-CONTAINING PROTEIN"/>
    <property type="match status" value="1"/>
</dbReference>
<proteinExistence type="predicted"/>
<dbReference type="Gene3D" id="1.20.1250.20">
    <property type="entry name" value="MFS general substrate transporter like domains"/>
    <property type="match status" value="1"/>
</dbReference>
<evidence type="ECO:0000256" key="7">
    <source>
        <dbReference type="SAM" id="MobiDB-lite"/>
    </source>
</evidence>
<dbReference type="CDD" id="cd06173">
    <property type="entry name" value="MFS_MefA_like"/>
    <property type="match status" value="1"/>
</dbReference>
<evidence type="ECO:0000256" key="4">
    <source>
        <dbReference type="ARBA" id="ARBA00022692"/>
    </source>
</evidence>
<name>A0ABW4SYZ8_9ACTN</name>
<keyword evidence="5 8" id="KW-1133">Transmembrane helix</keyword>
<evidence type="ECO:0000256" key="2">
    <source>
        <dbReference type="ARBA" id="ARBA00022448"/>
    </source>
</evidence>
<feature type="transmembrane region" description="Helical" evidence="8">
    <location>
        <begin position="168"/>
        <end position="186"/>
    </location>
</feature>
<reference evidence="10" key="1">
    <citation type="journal article" date="2019" name="Int. J. Syst. Evol. Microbiol.">
        <title>The Global Catalogue of Microorganisms (GCM) 10K type strain sequencing project: providing services to taxonomists for standard genome sequencing and annotation.</title>
        <authorList>
            <consortium name="The Broad Institute Genomics Platform"/>
            <consortium name="The Broad Institute Genome Sequencing Center for Infectious Disease"/>
            <person name="Wu L."/>
            <person name="Ma J."/>
        </authorList>
    </citation>
    <scope>NUCLEOTIDE SEQUENCE [LARGE SCALE GENOMIC DNA]</scope>
    <source>
        <strain evidence="10">ICMP 6774ER</strain>
    </source>
</reference>
<keyword evidence="3" id="KW-1003">Cell membrane</keyword>
<feature type="transmembrane region" description="Helical" evidence="8">
    <location>
        <begin position="283"/>
        <end position="302"/>
    </location>
</feature>
<evidence type="ECO:0000256" key="6">
    <source>
        <dbReference type="ARBA" id="ARBA00023136"/>
    </source>
</evidence>
<evidence type="ECO:0000256" key="8">
    <source>
        <dbReference type="SAM" id="Phobius"/>
    </source>
</evidence>
<evidence type="ECO:0000256" key="3">
    <source>
        <dbReference type="ARBA" id="ARBA00022475"/>
    </source>
</evidence>
<keyword evidence="4 8" id="KW-0812">Transmembrane</keyword>
<feature type="transmembrane region" description="Helical" evidence="8">
    <location>
        <begin position="100"/>
        <end position="120"/>
    </location>
</feature>
<gene>
    <name evidence="9" type="ORF">ACFSKW_24000</name>
</gene>
<dbReference type="RefSeq" id="WP_379574622.1">
    <property type="nucleotide sequence ID" value="NZ_JBHUFV010000035.1"/>
</dbReference>
<dbReference type="InterPro" id="IPR036259">
    <property type="entry name" value="MFS_trans_sf"/>
</dbReference>
<feature type="transmembrane region" description="Helical" evidence="8">
    <location>
        <begin position="343"/>
        <end position="366"/>
    </location>
</feature>
<evidence type="ECO:0000256" key="1">
    <source>
        <dbReference type="ARBA" id="ARBA00004651"/>
    </source>
</evidence>
<sequence length="446" mass="45978">MRARADILRFAAVWIASLLSGVGSSLTGFVLGVWVYQVTGSPTQFALVMLCGLLPGILIGPFAGIVVDRFDRRRVLIVTDCLAALPTLAIVFLIQGDRLAVWHLYLASAITAACGTFHATTYQAMTPLLIPKRHLGRANGLMQITWATQIAAPVLAGTLLVAVGTAGVLVVDLATFAVAVLTLLLVRLPAAVLRPAGTAGAPDLRTDLVVGWRYLRRRPQLLGLVFVQTGFNFVFATAGVLVQPLILSFATADVLGVLMLAGGAGMFCGSLLMGVWGGPKGRVRGMAVLMAAGGVALFLHTLRPSPLLVGVAAAAFLFTLPVVGGCAQAVMQTKIEREVLGRVLGTAHSLGTAATPVAYLLAAPVAEFVTGPLLMPGGGLAGSFGPLIGVGEGRGIAFVLLLDAVLLAALAAITAFTPGLRRLETTLPDAVPDDAPDDAPAPVPAP</sequence>
<feature type="transmembrane region" description="Helical" evidence="8">
    <location>
        <begin position="75"/>
        <end position="94"/>
    </location>
</feature>
<organism evidence="9 10">
    <name type="scientific">Nonomuraea mangrovi</name>
    <dbReference type="NCBI Taxonomy" id="2316207"/>
    <lineage>
        <taxon>Bacteria</taxon>
        <taxon>Bacillati</taxon>
        <taxon>Actinomycetota</taxon>
        <taxon>Actinomycetes</taxon>
        <taxon>Streptosporangiales</taxon>
        <taxon>Streptosporangiaceae</taxon>
        <taxon>Nonomuraea</taxon>
    </lineage>
</organism>
<evidence type="ECO:0000313" key="10">
    <source>
        <dbReference type="Proteomes" id="UP001597368"/>
    </source>
</evidence>
<dbReference type="InterPro" id="IPR011701">
    <property type="entry name" value="MFS"/>
</dbReference>
<feature type="transmembrane region" description="Helical" evidence="8">
    <location>
        <begin position="141"/>
        <end position="162"/>
    </location>
</feature>
<feature type="transmembrane region" description="Helical" evidence="8">
    <location>
        <begin position="396"/>
        <end position="416"/>
    </location>
</feature>
<evidence type="ECO:0000313" key="9">
    <source>
        <dbReference type="EMBL" id="MFD1934537.1"/>
    </source>
</evidence>
<dbReference type="EMBL" id="JBHUFV010000035">
    <property type="protein sequence ID" value="MFD1934537.1"/>
    <property type="molecule type" value="Genomic_DNA"/>
</dbReference>
<accession>A0ABW4SYZ8</accession>
<protein>
    <submittedName>
        <fullName evidence="9">MFS transporter</fullName>
    </submittedName>
</protein>
<feature type="region of interest" description="Disordered" evidence="7">
    <location>
        <begin position="427"/>
        <end position="446"/>
    </location>
</feature>
<comment type="caution">
    <text evidence="9">The sequence shown here is derived from an EMBL/GenBank/DDBJ whole genome shotgun (WGS) entry which is preliminary data.</text>
</comment>
<feature type="transmembrane region" description="Helical" evidence="8">
    <location>
        <begin position="12"/>
        <end position="36"/>
    </location>
</feature>
<evidence type="ECO:0000256" key="5">
    <source>
        <dbReference type="ARBA" id="ARBA00022989"/>
    </source>
</evidence>
<feature type="transmembrane region" description="Helical" evidence="8">
    <location>
        <begin position="42"/>
        <end position="63"/>
    </location>
</feature>